<dbReference type="InterPro" id="IPR051327">
    <property type="entry name" value="MATE_MepA_subfamily"/>
</dbReference>
<keyword evidence="6 10" id="KW-0812">Transmembrane</keyword>
<comment type="similarity">
    <text evidence="2">Belongs to the multi antimicrobial extrusion (MATE) (TC 2.A.66.1) family. MepA subfamily.</text>
</comment>
<feature type="transmembrane region" description="Helical" evidence="10">
    <location>
        <begin position="274"/>
        <end position="296"/>
    </location>
</feature>
<evidence type="ECO:0000313" key="12">
    <source>
        <dbReference type="Proteomes" id="UP000225889"/>
    </source>
</evidence>
<evidence type="ECO:0000256" key="7">
    <source>
        <dbReference type="ARBA" id="ARBA00022989"/>
    </source>
</evidence>
<feature type="transmembrane region" description="Helical" evidence="10">
    <location>
        <begin position="59"/>
        <end position="85"/>
    </location>
</feature>
<evidence type="ECO:0000256" key="6">
    <source>
        <dbReference type="ARBA" id="ARBA00022692"/>
    </source>
</evidence>
<organism evidence="11 12">
    <name type="scientific">Pseudobutyrivibrio ruminis</name>
    <dbReference type="NCBI Taxonomy" id="46206"/>
    <lineage>
        <taxon>Bacteria</taxon>
        <taxon>Bacillati</taxon>
        <taxon>Bacillota</taxon>
        <taxon>Clostridia</taxon>
        <taxon>Lachnospirales</taxon>
        <taxon>Lachnospiraceae</taxon>
        <taxon>Pseudobutyrivibrio</taxon>
    </lineage>
</organism>
<dbReference type="CDD" id="cd13143">
    <property type="entry name" value="MATE_MepA_like"/>
    <property type="match status" value="1"/>
</dbReference>
<evidence type="ECO:0000256" key="8">
    <source>
        <dbReference type="ARBA" id="ARBA00023136"/>
    </source>
</evidence>
<feature type="transmembrane region" description="Helical" evidence="10">
    <location>
        <begin position="391"/>
        <end position="412"/>
    </location>
</feature>
<evidence type="ECO:0000256" key="10">
    <source>
        <dbReference type="SAM" id="Phobius"/>
    </source>
</evidence>
<dbReference type="GO" id="GO:0042910">
    <property type="term" value="F:xenobiotic transmembrane transporter activity"/>
    <property type="evidence" value="ECO:0007669"/>
    <property type="project" value="InterPro"/>
</dbReference>
<feature type="transmembrane region" description="Helical" evidence="10">
    <location>
        <begin position="198"/>
        <end position="221"/>
    </location>
</feature>
<dbReference type="GO" id="GO:0046677">
    <property type="term" value="P:response to antibiotic"/>
    <property type="evidence" value="ECO:0007669"/>
    <property type="project" value="UniProtKB-KW"/>
</dbReference>
<feature type="transmembrane region" description="Helical" evidence="10">
    <location>
        <begin position="12"/>
        <end position="39"/>
    </location>
</feature>
<feature type="transmembrane region" description="Helical" evidence="10">
    <location>
        <begin position="173"/>
        <end position="192"/>
    </location>
</feature>
<feature type="transmembrane region" description="Helical" evidence="10">
    <location>
        <begin position="317"/>
        <end position="338"/>
    </location>
</feature>
<evidence type="ECO:0000256" key="4">
    <source>
        <dbReference type="ARBA" id="ARBA00022448"/>
    </source>
</evidence>
<keyword evidence="9" id="KW-0046">Antibiotic resistance</keyword>
<dbReference type="InterPro" id="IPR002528">
    <property type="entry name" value="MATE_fam"/>
</dbReference>
<dbReference type="GO" id="GO:0005886">
    <property type="term" value="C:plasma membrane"/>
    <property type="evidence" value="ECO:0007669"/>
    <property type="project" value="UniProtKB-SubCell"/>
</dbReference>
<accession>A0A2G3DTU4</accession>
<dbReference type="Pfam" id="PF01554">
    <property type="entry name" value="MatE"/>
    <property type="match status" value="2"/>
</dbReference>
<sequence length="477" mass="51291">MKKSEDTREMLVSGNIVSTMLTLSIPAILGMVVIGLYNFMDAVFVGQMVNATAMTAVKVSYPFTLLNSGVSTLIGVGSSSLLSIAIGKKDKKTIDGIMGNLMALIGILSVIVMVVGLAFTPQLLSLSGAKGDILNEAVRYLRIVFCGSLFVNFAQSANMVMRGEGKLKKAMTFMAIGAILNIILDPIMITIVGKENGVTGAAFATIISQFVQACITLYYFLNKSEQIKIGKIGVNSSMVKPVLSVGVSAMMMQVLQMVQQTIMYNTVESFGGSSWQTILGASLSLQAFAFIPLWGISQGFQPAIGTNYGAKKYDRMVGFNKAFMIAATIIAAVFYIPIMCFPDKMLSMFIKDASDVVVMGAPMLRILFATYISYGVMILAITFFQAIGKGSIAAILTLLRQVVLFIPLVILLPRIKALGVGGVFFAQTFTDIVVMVMVVIFMTSAFAKIRKELSETTNPHIENATETASANAEKMEG</sequence>
<proteinExistence type="inferred from homology"/>
<keyword evidence="4" id="KW-0813">Transport</keyword>
<dbReference type="PANTHER" id="PTHR43823:SF3">
    <property type="entry name" value="MULTIDRUG EXPORT PROTEIN MEPA"/>
    <property type="match status" value="1"/>
</dbReference>
<feature type="transmembrane region" description="Helical" evidence="10">
    <location>
        <begin position="242"/>
        <end position="262"/>
    </location>
</feature>
<dbReference type="InterPro" id="IPR048279">
    <property type="entry name" value="MdtK-like"/>
</dbReference>
<dbReference type="AlphaFoldDB" id="A0A2G3DTU4"/>
<dbReference type="EMBL" id="PDYF01000028">
    <property type="protein sequence ID" value="PHU34313.1"/>
    <property type="molecule type" value="Genomic_DNA"/>
</dbReference>
<dbReference type="PANTHER" id="PTHR43823">
    <property type="entry name" value="SPORULATION PROTEIN YKVU"/>
    <property type="match status" value="1"/>
</dbReference>
<dbReference type="InterPro" id="IPR045070">
    <property type="entry name" value="MATE_MepA-like"/>
</dbReference>
<reference evidence="11 12" key="2">
    <citation type="submission" date="2017-10" db="EMBL/GenBank/DDBJ databases">
        <authorList>
            <person name="Banno H."/>
            <person name="Chua N.-H."/>
        </authorList>
    </citation>
    <scope>NUCLEOTIDE SEQUENCE [LARGE SCALE GENOMIC DNA]</scope>
    <source>
        <strain evidence="11 12">JK626</strain>
    </source>
</reference>
<evidence type="ECO:0000256" key="3">
    <source>
        <dbReference type="ARBA" id="ARBA00022106"/>
    </source>
</evidence>
<comment type="caution">
    <text evidence="11">The sequence shown here is derived from an EMBL/GenBank/DDBJ whole genome shotgun (WGS) entry which is preliminary data.</text>
</comment>
<feature type="transmembrane region" description="Helical" evidence="10">
    <location>
        <begin position="363"/>
        <end position="384"/>
    </location>
</feature>
<dbReference type="PIRSF" id="PIRSF006603">
    <property type="entry name" value="DinF"/>
    <property type="match status" value="1"/>
</dbReference>
<dbReference type="Proteomes" id="UP000225889">
    <property type="component" value="Unassembled WGS sequence"/>
</dbReference>
<evidence type="ECO:0000256" key="9">
    <source>
        <dbReference type="ARBA" id="ARBA00023251"/>
    </source>
</evidence>
<name>A0A2G3DTU4_9FIRM</name>
<dbReference type="NCBIfam" id="TIGR00797">
    <property type="entry name" value="matE"/>
    <property type="match status" value="1"/>
</dbReference>
<dbReference type="RefSeq" id="WP_099392413.1">
    <property type="nucleotide sequence ID" value="NZ_PDYF01000028.1"/>
</dbReference>
<evidence type="ECO:0000313" key="11">
    <source>
        <dbReference type="EMBL" id="PHU34313.1"/>
    </source>
</evidence>
<feature type="transmembrane region" description="Helical" evidence="10">
    <location>
        <begin position="140"/>
        <end position="161"/>
    </location>
</feature>
<feature type="transmembrane region" description="Helical" evidence="10">
    <location>
        <begin position="97"/>
        <end position="120"/>
    </location>
</feature>
<feature type="transmembrane region" description="Helical" evidence="10">
    <location>
        <begin position="424"/>
        <end position="447"/>
    </location>
</feature>
<evidence type="ECO:0000256" key="1">
    <source>
        <dbReference type="ARBA" id="ARBA00004651"/>
    </source>
</evidence>
<keyword evidence="7 10" id="KW-1133">Transmembrane helix</keyword>
<protein>
    <recommendedName>
        <fullName evidence="3">Multidrug export protein MepA</fullName>
    </recommendedName>
</protein>
<keyword evidence="8 10" id="KW-0472">Membrane</keyword>
<reference evidence="11 12" key="1">
    <citation type="submission" date="2017-10" db="EMBL/GenBank/DDBJ databases">
        <title>Resolving the taxonomy of Roseburia spp., Eubacterium rectale and Agathobacter spp. through phylogenomic analysis.</title>
        <authorList>
            <person name="Sheridan P.O."/>
            <person name="Walker A.W."/>
            <person name="Duncan S.H."/>
            <person name="Scott K.P."/>
            <person name="Toole P.W.O."/>
            <person name="Luis P."/>
            <person name="Flint H.J."/>
        </authorList>
    </citation>
    <scope>NUCLEOTIDE SEQUENCE [LARGE SCALE GENOMIC DNA]</scope>
    <source>
        <strain evidence="11 12">JK626</strain>
    </source>
</reference>
<comment type="subcellular location">
    <subcellularLocation>
        <location evidence="1">Cell membrane</location>
        <topology evidence="1">Multi-pass membrane protein</topology>
    </subcellularLocation>
</comment>
<dbReference type="GO" id="GO:0015297">
    <property type="term" value="F:antiporter activity"/>
    <property type="evidence" value="ECO:0007669"/>
    <property type="project" value="InterPro"/>
</dbReference>
<keyword evidence="5" id="KW-1003">Cell membrane</keyword>
<evidence type="ECO:0000256" key="2">
    <source>
        <dbReference type="ARBA" id="ARBA00008417"/>
    </source>
</evidence>
<gene>
    <name evidence="11" type="ORF">CSX01_10870</name>
</gene>
<evidence type="ECO:0000256" key="5">
    <source>
        <dbReference type="ARBA" id="ARBA00022475"/>
    </source>
</evidence>